<dbReference type="RefSeq" id="WP_079646153.1">
    <property type="nucleotide sequence ID" value="NZ_FUYM01000001.1"/>
</dbReference>
<dbReference type="EMBL" id="FUYM01000001">
    <property type="protein sequence ID" value="SKB25792.1"/>
    <property type="molecule type" value="Genomic_DNA"/>
</dbReference>
<dbReference type="InterPro" id="IPR002018">
    <property type="entry name" value="CarbesteraseB"/>
</dbReference>
<dbReference type="SUPFAM" id="SSF53474">
    <property type="entry name" value="alpha/beta-Hydrolases"/>
    <property type="match status" value="1"/>
</dbReference>
<sequence>MEAPVVSTVHGRVRGLSVSADIWGYHGIPYAAPPVGPLRWRPPQPAAGWTGIREGVAFGPDPIQPPGARTSRAPGMAEDCLYLNVWAPKEHRAGGWPVLIWSCGGAFTTGGGAFAEEDPARLAAKGAVVVSFNVRLNIFGFLAHPALSAESPQGSSGNYGLMDQAAAFRWIRENIEAFNGDSRRMTFFGESAGATMALLLLASPLFERPYDRAIFQSPGSFGDLLPLAAAEEHGAALGGSVEEMRAIPADELLDRLKRLPAVRPSLWLARPIRPIADGWLIRSTMPFTEDFDAVPAIIGVNEDEGAFFGPRMGVRTLDDYRAFVSGIFGENSEEALAYYPATDEGQVGAMFAAVYGDRGFLYPIDRLARAFVRQGADVHRYVYAYRHGETRRPPTHSDEIGVLMDRLPHVRPQDADMADILARSWIAFAETGDPNCHGLPDWPRYDPATDRYLRLDVPPSVGAGWRADAIDFVARKSVDRSVSGR</sequence>
<proteinExistence type="predicted"/>
<organism evidence="2 3">
    <name type="scientific">Rhizorhabdus histidinilytica</name>
    <dbReference type="NCBI Taxonomy" id="439228"/>
    <lineage>
        <taxon>Bacteria</taxon>
        <taxon>Pseudomonadati</taxon>
        <taxon>Pseudomonadota</taxon>
        <taxon>Alphaproteobacteria</taxon>
        <taxon>Sphingomonadales</taxon>
        <taxon>Sphingomonadaceae</taxon>
        <taxon>Rhizorhabdus</taxon>
    </lineage>
</organism>
<gene>
    <name evidence="2" type="ORF">SAMN06295920_101176</name>
</gene>
<feature type="domain" description="Carboxylesterase type B" evidence="1">
    <location>
        <begin position="3"/>
        <end position="472"/>
    </location>
</feature>
<dbReference type="InterPro" id="IPR029058">
    <property type="entry name" value="AB_hydrolase_fold"/>
</dbReference>
<evidence type="ECO:0000313" key="3">
    <source>
        <dbReference type="Proteomes" id="UP000189818"/>
    </source>
</evidence>
<name>A0A1T4ZSQ7_9SPHN</name>
<dbReference type="InterPro" id="IPR050309">
    <property type="entry name" value="Type-B_Carboxylest/Lipase"/>
</dbReference>
<reference evidence="3" key="1">
    <citation type="submission" date="2017-02" db="EMBL/GenBank/DDBJ databases">
        <authorList>
            <person name="Varghese N."/>
            <person name="Submissions S."/>
        </authorList>
    </citation>
    <scope>NUCLEOTIDE SEQUENCE [LARGE SCALE GENOMIC DNA]</scope>
    <source>
        <strain evidence="3">UM2</strain>
    </source>
</reference>
<dbReference type="Gene3D" id="3.40.50.1820">
    <property type="entry name" value="alpha/beta hydrolase"/>
    <property type="match status" value="1"/>
</dbReference>
<dbReference type="PANTHER" id="PTHR11559">
    <property type="entry name" value="CARBOXYLESTERASE"/>
    <property type="match status" value="1"/>
</dbReference>
<dbReference type="PROSITE" id="PS00941">
    <property type="entry name" value="CARBOXYLESTERASE_B_2"/>
    <property type="match status" value="1"/>
</dbReference>
<dbReference type="Pfam" id="PF00135">
    <property type="entry name" value="COesterase"/>
    <property type="match status" value="1"/>
</dbReference>
<keyword evidence="3" id="KW-1185">Reference proteome</keyword>
<evidence type="ECO:0000313" key="2">
    <source>
        <dbReference type="EMBL" id="SKB25792.1"/>
    </source>
</evidence>
<dbReference type="STRING" id="439228.SAMN06295920_101176"/>
<evidence type="ECO:0000259" key="1">
    <source>
        <dbReference type="Pfam" id="PF00135"/>
    </source>
</evidence>
<dbReference type="InterPro" id="IPR019819">
    <property type="entry name" value="Carboxylesterase_B_CS"/>
</dbReference>
<dbReference type="Proteomes" id="UP000189818">
    <property type="component" value="Unassembled WGS sequence"/>
</dbReference>
<dbReference type="AlphaFoldDB" id="A0A1T4ZSQ7"/>
<protein>
    <submittedName>
        <fullName evidence="2">Para-nitrobenzyl esterase</fullName>
    </submittedName>
</protein>
<dbReference type="OrthoDB" id="9775851at2"/>
<accession>A0A1T4ZSQ7</accession>